<gene>
    <name evidence="8" type="ORF">HNR75_002333</name>
</gene>
<dbReference type="Proteomes" id="UP000585721">
    <property type="component" value="Unassembled WGS sequence"/>
</dbReference>
<dbReference type="CDD" id="cd16327">
    <property type="entry name" value="RseB"/>
    <property type="match status" value="1"/>
</dbReference>
<dbReference type="Pfam" id="PF03888">
    <property type="entry name" value="MucB_RseB"/>
    <property type="match status" value="1"/>
</dbReference>
<dbReference type="GO" id="GO:0045152">
    <property type="term" value="F:antisigma factor binding"/>
    <property type="evidence" value="ECO:0007669"/>
    <property type="project" value="TreeGrafter"/>
</dbReference>
<dbReference type="Gene3D" id="3.30.200.100">
    <property type="entry name" value="MucB/RseB, C-terminal domain"/>
    <property type="match status" value="1"/>
</dbReference>
<evidence type="ECO:0000256" key="3">
    <source>
        <dbReference type="ARBA" id="ARBA00022729"/>
    </source>
</evidence>
<dbReference type="RefSeq" id="WP_188027120.1">
    <property type="nucleotide sequence ID" value="NZ_JACHGR010000007.1"/>
</dbReference>
<dbReference type="Pfam" id="PF17188">
    <property type="entry name" value="MucB_RseB_C"/>
    <property type="match status" value="1"/>
</dbReference>
<keyword evidence="3 5" id="KW-0732">Signal</keyword>
<accession>A0A841GMQ5</accession>
<dbReference type="PANTHER" id="PTHR38782:SF1">
    <property type="entry name" value="SIGMA-E FACTOR REGULATORY PROTEIN RSEB"/>
    <property type="match status" value="1"/>
</dbReference>
<comment type="caution">
    <text evidence="8">The sequence shown here is derived from an EMBL/GenBank/DDBJ whole genome shotgun (WGS) entry which is preliminary data.</text>
</comment>
<evidence type="ECO:0000256" key="1">
    <source>
        <dbReference type="ARBA" id="ARBA00004418"/>
    </source>
</evidence>
<dbReference type="GO" id="GO:0030288">
    <property type="term" value="C:outer membrane-bounded periplasmic space"/>
    <property type="evidence" value="ECO:0007669"/>
    <property type="project" value="TreeGrafter"/>
</dbReference>
<dbReference type="InterPro" id="IPR033436">
    <property type="entry name" value="MucB/RseB_C"/>
</dbReference>
<dbReference type="GO" id="GO:0032885">
    <property type="term" value="P:regulation of polysaccharide biosynthetic process"/>
    <property type="evidence" value="ECO:0007669"/>
    <property type="project" value="TreeGrafter"/>
</dbReference>
<dbReference type="Gene3D" id="2.50.20.10">
    <property type="entry name" value="Lipoprotein localisation LolA/LolB/LppX"/>
    <property type="match status" value="1"/>
</dbReference>
<feature type="domain" description="MucB/RseB C-terminal" evidence="7">
    <location>
        <begin position="218"/>
        <end position="317"/>
    </location>
</feature>
<comment type="subcellular location">
    <subcellularLocation>
        <location evidence="1">Periplasm</location>
    </subcellularLocation>
</comment>
<keyword evidence="9" id="KW-1185">Reference proteome</keyword>
<dbReference type="InterPro" id="IPR005588">
    <property type="entry name" value="MucB_RseB"/>
</dbReference>
<dbReference type="EMBL" id="JACHGR010000007">
    <property type="protein sequence ID" value="MBB6056401.1"/>
    <property type="molecule type" value="Genomic_DNA"/>
</dbReference>
<evidence type="ECO:0000313" key="9">
    <source>
        <dbReference type="Proteomes" id="UP000585721"/>
    </source>
</evidence>
<dbReference type="PANTHER" id="PTHR38782">
    <property type="match status" value="1"/>
</dbReference>
<name>A0A841GMQ5_9GAMM</name>
<feature type="chain" id="PRO_5032962318" evidence="5">
    <location>
        <begin position="21"/>
        <end position="320"/>
    </location>
</feature>
<dbReference type="InterPro" id="IPR033434">
    <property type="entry name" value="MucB/RseB_N"/>
</dbReference>
<evidence type="ECO:0000256" key="4">
    <source>
        <dbReference type="ARBA" id="ARBA00022764"/>
    </source>
</evidence>
<dbReference type="PIRSF" id="PIRSF005427">
    <property type="entry name" value="RseB"/>
    <property type="match status" value="1"/>
</dbReference>
<proteinExistence type="inferred from homology"/>
<organism evidence="8 9">
    <name type="scientific">Tolumonas osonensis</name>
    <dbReference type="NCBI Taxonomy" id="675874"/>
    <lineage>
        <taxon>Bacteria</taxon>
        <taxon>Pseudomonadati</taxon>
        <taxon>Pseudomonadota</taxon>
        <taxon>Gammaproteobacteria</taxon>
        <taxon>Aeromonadales</taxon>
        <taxon>Aeromonadaceae</taxon>
        <taxon>Tolumonas</taxon>
    </lineage>
</organism>
<protein>
    <submittedName>
        <fullName evidence="8">Sigma-E factor negative regulatory protein RseB</fullName>
    </submittedName>
</protein>
<reference evidence="8 9" key="1">
    <citation type="submission" date="2020-08" db="EMBL/GenBank/DDBJ databases">
        <title>Genomic Encyclopedia of Type Strains, Phase IV (KMG-IV): sequencing the most valuable type-strain genomes for metagenomic binning, comparative biology and taxonomic classification.</title>
        <authorList>
            <person name="Goeker M."/>
        </authorList>
    </citation>
    <scope>NUCLEOTIDE SEQUENCE [LARGE SCALE GENOMIC DNA]</scope>
    <source>
        <strain evidence="8 9">DSM 22975</strain>
    </source>
</reference>
<comment type="similarity">
    <text evidence="2">Belongs to the RseB family.</text>
</comment>
<evidence type="ECO:0000256" key="5">
    <source>
        <dbReference type="SAM" id="SignalP"/>
    </source>
</evidence>
<feature type="domain" description="MucB/RseB N-terminal" evidence="6">
    <location>
        <begin position="23"/>
        <end position="189"/>
    </location>
</feature>
<dbReference type="AlphaFoldDB" id="A0A841GMQ5"/>
<evidence type="ECO:0000259" key="7">
    <source>
        <dbReference type="Pfam" id="PF17188"/>
    </source>
</evidence>
<sequence length="320" mass="35824">MHRIVLAFLLIGSLVTKASAEPSAEALLFQMQRGYHHNNFELVMVHILQNNIEPLRLTHGWNNRTEITHLLTLSGRLVEYLGKNKQVTFAESAQVSYTLQESRLPGLWFAMMSCSPETLLKFYDVVSMGKSRIAGQVAQSVRLTAKDDSKYSFILWLEQKTGILLRLDVNDAQGNPVEQYLGIDFRFLSEHSSNIKTLAAMNVPPAETSRDIYRAEPPSHQWKLGWVPPGFAAKSSDQHKLIGSDELMDYFMLSDGLVDVSVYISRANAKPAGRETEQIAMHGATSILSVNRNDGVILTVVGELPLPSLRQIAETIEMNR</sequence>
<feature type="signal peptide" evidence="5">
    <location>
        <begin position="1"/>
        <end position="20"/>
    </location>
</feature>
<evidence type="ECO:0000256" key="2">
    <source>
        <dbReference type="ARBA" id="ARBA00008150"/>
    </source>
</evidence>
<keyword evidence="4" id="KW-0574">Periplasm</keyword>
<dbReference type="InterPro" id="IPR038484">
    <property type="entry name" value="MucB/RseB_C_sf"/>
</dbReference>
<evidence type="ECO:0000313" key="8">
    <source>
        <dbReference type="EMBL" id="MBB6056401.1"/>
    </source>
</evidence>
<evidence type="ECO:0000259" key="6">
    <source>
        <dbReference type="Pfam" id="PF03888"/>
    </source>
</evidence>